<name>A0A1R1QWJ9_9BACI</name>
<accession>A0A1R1S141</accession>
<accession>A0A1R1QWJ9</accession>
<gene>
    <name evidence="1" type="ORF">BW143_03055</name>
</gene>
<evidence type="ECO:0000313" key="1">
    <source>
        <dbReference type="EMBL" id="OMI09042.1"/>
    </source>
</evidence>
<organism evidence="1 2">
    <name type="scientific">Bacillus swezeyi</name>
    <dbReference type="NCBI Taxonomy" id="1925020"/>
    <lineage>
        <taxon>Bacteria</taxon>
        <taxon>Bacillati</taxon>
        <taxon>Bacillota</taxon>
        <taxon>Bacilli</taxon>
        <taxon>Bacillales</taxon>
        <taxon>Bacillaceae</taxon>
        <taxon>Bacillus</taxon>
    </lineage>
</organism>
<sequence>MVYRAFLVKKAAPCSLIGRGTVFVLFEPSQFFKDIDLYDGWLFMRMQYDIIFQNGVGIEFGRVYSLHLLCAFQ</sequence>
<proteinExistence type="predicted"/>
<protein>
    <submittedName>
        <fullName evidence="1">Uncharacterized protein</fullName>
    </submittedName>
</protein>
<reference evidence="1 2" key="1">
    <citation type="submission" date="2017-01" db="EMBL/GenBank/DDBJ databases">
        <title>Bacillus phylogenomics.</title>
        <authorList>
            <person name="Dunlap C."/>
        </authorList>
    </citation>
    <scope>NUCLEOTIDE SEQUENCE [LARGE SCALE GENOMIC DNA]</scope>
    <source>
        <strain evidence="1 2">NRRL B-41282</strain>
    </source>
</reference>
<dbReference type="Proteomes" id="UP000187367">
    <property type="component" value="Unassembled WGS sequence"/>
</dbReference>
<evidence type="ECO:0000313" key="2">
    <source>
        <dbReference type="Proteomes" id="UP000187367"/>
    </source>
</evidence>
<keyword evidence="2" id="KW-1185">Reference proteome</keyword>
<dbReference type="AlphaFoldDB" id="A0A1R1QWJ9"/>
<dbReference type="EMBL" id="MTJL01000005">
    <property type="protein sequence ID" value="OMI09042.1"/>
    <property type="molecule type" value="Genomic_DNA"/>
</dbReference>
<comment type="caution">
    <text evidence="1">The sequence shown here is derived from an EMBL/GenBank/DDBJ whole genome shotgun (WGS) entry which is preliminary data.</text>
</comment>